<proteinExistence type="predicted"/>
<accession>A0A9D3RL13</accession>
<dbReference type="Proteomes" id="UP001044222">
    <property type="component" value="Chromosome 15"/>
</dbReference>
<feature type="non-terminal residue" evidence="1">
    <location>
        <position position="1"/>
    </location>
</feature>
<evidence type="ECO:0000313" key="2">
    <source>
        <dbReference type="Proteomes" id="UP001044222"/>
    </source>
</evidence>
<name>A0A9D3RL13_ANGAN</name>
<dbReference type="AlphaFoldDB" id="A0A9D3RL13"/>
<dbReference type="EMBL" id="JAFIRN010000015">
    <property type="protein sequence ID" value="KAG5834090.1"/>
    <property type="molecule type" value="Genomic_DNA"/>
</dbReference>
<sequence length="103" mass="11483">QQYRAGFELHRFGVQPKADVPAKEFCKAAVERLLLNERGLSRFHTPIPADSFLKSKQRCTDKISPTKILFLRIIAFLPANGSLFRSRTEPVLGGAPDGTSDQL</sequence>
<comment type="caution">
    <text evidence="1">The sequence shown here is derived from an EMBL/GenBank/DDBJ whole genome shotgun (WGS) entry which is preliminary data.</text>
</comment>
<evidence type="ECO:0000313" key="1">
    <source>
        <dbReference type="EMBL" id="KAG5834090.1"/>
    </source>
</evidence>
<reference evidence="1" key="1">
    <citation type="submission" date="2021-01" db="EMBL/GenBank/DDBJ databases">
        <title>A chromosome-scale assembly of European eel, Anguilla anguilla.</title>
        <authorList>
            <person name="Henkel C."/>
            <person name="Jong-Raadsen S.A."/>
            <person name="Dufour S."/>
            <person name="Weltzien F.-A."/>
            <person name="Palstra A.P."/>
            <person name="Pelster B."/>
            <person name="Spaink H.P."/>
            <person name="Van Den Thillart G.E."/>
            <person name="Jansen H."/>
            <person name="Zahm M."/>
            <person name="Klopp C."/>
            <person name="Cedric C."/>
            <person name="Louis A."/>
            <person name="Berthelot C."/>
            <person name="Parey E."/>
            <person name="Roest Crollius H."/>
            <person name="Montfort J."/>
            <person name="Robinson-Rechavi M."/>
            <person name="Bucao C."/>
            <person name="Bouchez O."/>
            <person name="Gislard M."/>
            <person name="Lluch J."/>
            <person name="Milhes M."/>
            <person name="Lampietro C."/>
            <person name="Lopez Roques C."/>
            <person name="Donnadieu C."/>
            <person name="Braasch I."/>
            <person name="Desvignes T."/>
            <person name="Postlethwait J."/>
            <person name="Bobe J."/>
            <person name="Guiguen Y."/>
            <person name="Dirks R."/>
        </authorList>
    </citation>
    <scope>NUCLEOTIDE SEQUENCE</scope>
    <source>
        <strain evidence="1">Tag_6206</strain>
        <tissue evidence="1">Liver</tissue>
    </source>
</reference>
<gene>
    <name evidence="1" type="ORF">ANANG_G00257570</name>
</gene>
<protein>
    <submittedName>
        <fullName evidence="1">Uncharacterized protein</fullName>
    </submittedName>
</protein>
<organism evidence="1 2">
    <name type="scientific">Anguilla anguilla</name>
    <name type="common">European freshwater eel</name>
    <name type="synonym">Muraena anguilla</name>
    <dbReference type="NCBI Taxonomy" id="7936"/>
    <lineage>
        <taxon>Eukaryota</taxon>
        <taxon>Metazoa</taxon>
        <taxon>Chordata</taxon>
        <taxon>Craniata</taxon>
        <taxon>Vertebrata</taxon>
        <taxon>Euteleostomi</taxon>
        <taxon>Actinopterygii</taxon>
        <taxon>Neopterygii</taxon>
        <taxon>Teleostei</taxon>
        <taxon>Anguilliformes</taxon>
        <taxon>Anguillidae</taxon>
        <taxon>Anguilla</taxon>
    </lineage>
</organism>
<keyword evidence="2" id="KW-1185">Reference proteome</keyword>